<evidence type="ECO:0000313" key="2">
    <source>
        <dbReference type="Proteomes" id="UP001519887"/>
    </source>
</evidence>
<dbReference type="EMBL" id="JAHZIK010000018">
    <property type="protein sequence ID" value="MBW7452791.1"/>
    <property type="molecule type" value="Genomic_DNA"/>
</dbReference>
<evidence type="ECO:0000313" key="1">
    <source>
        <dbReference type="EMBL" id="MBW7452791.1"/>
    </source>
</evidence>
<reference evidence="1 2" key="1">
    <citation type="submission" date="2021-07" db="EMBL/GenBank/DDBJ databases">
        <title>Paenibacillus radiodurans sp. nov., isolated from the southeastern edge of Tengger Desert.</title>
        <authorList>
            <person name="Zhang G."/>
        </authorList>
    </citation>
    <scope>NUCLEOTIDE SEQUENCE [LARGE SCALE GENOMIC DNA]</scope>
    <source>
        <strain evidence="1 2">CCM 7311</strain>
    </source>
</reference>
<evidence type="ECO:0008006" key="3">
    <source>
        <dbReference type="Google" id="ProtNLM"/>
    </source>
</evidence>
<sequence>MSVQTVDPLPKADPLPEPELRLQIVQVKRMELFIVALNENKMTRYQVILFLTTNAGQAWSDMVLENWQKPADWITWSNRFRDIMDSREPHNLAWLLQHYHEDTIQSVLVSSALEQLKSNPGHNQSATKTVLFDRASSYISLF</sequence>
<dbReference type="Proteomes" id="UP001519887">
    <property type="component" value="Unassembled WGS sequence"/>
</dbReference>
<accession>A0ABS7BWB7</accession>
<organism evidence="1 2">
    <name type="scientific">Paenibacillus sepulcri</name>
    <dbReference type="NCBI Taxonomy" id="359917"/>
    <lineage>
        <taxon>Bacteria</taxon>
        <taxon>Bacillati</taxon>
        <taxon>Bacillota</taxon>
        <taxon>Bacilli</taxon>
        <taxon>Bacillales</taxon>
        <taxon>Paenibacillaceae</taxon>
        <taxon>Paenibacillus</taxon>
    </lineage>
</organism>
<keyword evidence="2" id="KW-1185">Reference proteome</keyword>
<protein>
    <recommendedName>
        <fullName evidence="3">Retrotransposon gag domain-containing protein</fullName>
    </recommendedName>
</protein>
<gene>
    <name evidence="1" type="ORF">K0U00_01880</name>
</gene>
<dbReference type="RefSeq" id="WP_210044838.1">
    <property type="nucleotide sequence ID" value="NZ_JBHLVU010000029.1"/>
</dbReference>
<proteinExistence type="predicted"/>
<name>A0ABS7BWB7_9BACL</name>
<comment type="caution">
    <text evidence="1">The sequence shown here is derived from an EMBL/GenBank/DDBJ whole genome shotgun (WGS) entry which is preliminary data.</text>
</comment>